<comment type="similarity">
    <text evidence="1">Belongs to the N-acylglucosamine 2-epimerase family.</text>
</comment>
<dbReference type="InterPro" id="IPR010819">
    <property type="entry name" value="AGE/CE"/>
</dbReference>
<dbReference type="CDD" id="cd00249">
    <property type="entry name" value="AGE"/>
    <property type="match status" value="1"/>
</dbReference>
<proteinExistence type="inferred from homology"/>
<evidence type="ECO:0000313" key="4">
    <source>
        <dbReference type="Proteomes" id="UP000653797"/>
    </source>
</evidence>
<evidence type="ECO:0000256" key="1">
    <source>
        <dbReference type="ARBA" id="ARBA00008558"/>
    </source>
</evidence>
<organism evidence="3 4">
    <name type="scientific">Spirosoma validum</name>
    <dbReference type="NCBI Taxonomy" id="2771355"/>
    <lineage>
        <taxon>Bacteria</taxon>
        <taxon>Pseudomonadati</taxon>
        <taxon>Bacteroidota</taxon>
        <taxon>Cytophagia</taxon>
        <taxon>Cytophagales</taxon>
        <taxon>Cytophagaceae</taxon>
        <taxon>Spirosoma</taxon>
    </lineage>
</organism>
<keyword evidence="2" id="KW-0413">Isomerase</keyword>
<dbReference type="FunFam" id="1.50.10.10:FF:000021">
    <property type="entry name" value="N-acylglucosamine 2-epimerase"/>
    <property type="match status" value="1"/>
</dbReference>
<comment type="caution">
    <text evidence="3">The sequence shown here is derived from an EMBL/GenBank/DDBJ whole genome shotgun (WGS) entry which is preliminary data.</text>
</comment>
<protein>
    <submittedName>
        <fullName evidence="3">AGE family epimerase/isomerase</fullName>
    </submittedName>
</protein>
<dbReference type="RefSeq" id="WP_191042381.1">
    <property type="nucleotide sequence ID" value="NZ_JACXAA010000014.1"/>
</dbReference>
<dbReference type="InterPro" id="IPR008928">
    <property type="entry name" value="6-hairpin_glycosidase_sf"/>
</dbReference>
<dbReference type="AlphaFoldDB" id="A0A927GGD6"/>
<dbReference type="EMBL" id="JACXAA010000014">
    <property type="protein sequence ID" value="MBD2756761.1"/>
    <property type="molecule type" value="Genomic_DNA"/>
</dbReference>
<dbReference type="InterPro" id="IPR012341">
    <property type="entry name" value="6hp_glycosidase-like_sf"/>
</dbReference>
<dbReference type="Gene3D" id="1.50.10.10">
    <property type="match status" value="1"/>
</dbReference>
<accession>A0A927GGD6</accession>
<keyword evidence="4" id="KW-1185">Reference proteome</keyword>
<dbReference type="Pfam" id="PF07221">
    <property type="entry name" value="GlcNAc_2-epim"/>
    <property type="match status" value="1"/>
</dbReference>
<gene>
    <name evidence="3" type="ORF">IC230_28030</name>
</gene>
<dbReference type="InterPro" id="IPR034116">
    <property type="entry name" value="AGE_dom"/>
</dbReference>
<dbReference type="GO" id="GO:0016853">
    <property type="term" value="F:isomerase activity"/>
    <property type="evidence" value="ECO:0007669"/>
    <property type="project" value="UniProtKB-KW"/>
</dbReference>
<reference evidence="3" key="1">
    <citation type="submission" date="2020-09" db="EMBL/GenBank/DDBJ databases">
        <authorList>
            <person name="Kim M.K."/>
        </authorList>
    </citation>
    <scope>NUCLEOTIDE SEQUENCE</scope>
    <source>
        <strain evidence="3">BT704</strain>
    </source>
</reference>
<name>A0A927GGD6_9BACT</name>
<evidence type="ECO:0000313" key="3">
    <source>
        <dbReference type="EMBL" id="MBD2756761.1"/>
    </source>
</evidence>
<sequence>MIATQTYTQLYQDALLNDVIPFWQKHSLDRQQGGFFTCLDRKEKVYDTDKFIWLQTRQVWTFSMLYNRLGGSPPEQRADWLDVAQHGADFLTKYGRAEDGSWYFSLTREGRTLVQPYNIFSDCFATMAFGQLSVATGNDAYANLAKSTFEQILARRNNPKGRWNKAVSDTRPLKNFALPMILCNLSLEIEHLLDKELVERTIDECIHEVMDVFYDSNLGLIRENVTPDGQFSDSFEGRLLNPGHAIEAMWFIMDLATRRNDVALLEKAVRITLDTLDYAWDTEHGGLFYFMDSQGHPPQQLEWDQKLWWVHIETLITLLKGYQRTGNPDCWAWFERVHAYTWSHFPDSEFGEWYGYLNRQGDVLLPLKGGKWKGCFHIPRGLFQCWQVLKEIESVGIAAKHR</sequence>
<dbReference type="PANTHER" id="PTHR15108">
    <property type="entry name" value="N-ACYLGLUCOSAMINE-2-EPIMERASE"/>
    <property type="match status" value="1"/>
</dbReference>
<dbReference type="Proteomes" id="UP000653797">
    <property type="component" value="Unassembled WGS sequence"/>
</dbReference>
<dbReference type="GO" id="GO:0005975">
    <property type="term" value="P:carbohydrate metabolic process"/>
    <property type="evidence" value="ECO:0007669"/>
    <property type="project" value="InterPro"/>
</dbReference>
<dbReference type="SUPFAM" id="SSF48208">
    <property type="entry name" value="Six-hairpin glycosidases"/>
    <property type="match status" value="1"/>
</dbReference>
<evidence type="ECO:0000256" key="2">
    <source>
        <dbReference type="ARBA" id="ARBA00023235"/>
    </source>
</evidence>